<dbReference type="NCBIfam" id="NF001325">
    <property type="entry name" value="PRK00259.1-3"/>
    <property type="match status" value="1"/>
</dbReference>
<feature type="transmembrane region" description="Helical" evidence="5">
    <location>
        <begin position="49"/>
        <end position="68"/>
    </location>
</feature>
<feature type="transmembrane region" description="Helical" evidence="5">
    <location>
        <begin position="151"/>
        <end position="170"/>
    </location>
</feature>
<evidence type="ECO:0000256" key="1">
    <source>
        <dbReference type="ARBA" id="ARBA00022475"/>
    </source>
</evidence>
<evidence type="ECO:0000256" key="5">
    <source>
        <dbReference type="HAMAP-Rule" id="MF_00189"/>
    </source>
</evidence>
<evidence type="ECO:0000313" key="6">
    <source>
        <dbReference type="EMBL" id="WWF01358.1"/>
    </source>
</evidence>
<reference evidence="6 7" key="1">
    <citation type="submission" date="2022-09" db="EMBL/GenBank/DDBJ databases">
        <authorList>
            <person name="Giprobiosintez L."/>
        </authorList>
    </citation>
    <scope>NUCLEOTIDE SEQUENCE [LARGE SCALE GENOMIC DNA]</scope>
    <source>
        <strain evidence="7">VKPM-B-12549 (GBS-15)</strain>
    </source>
</reference>
<dbReference type="InterPro" id="IPR006008">
    <property type="entry name" value="YciB"/>
</dbReference>
<dbReference type="PANTHER" id="PTHR36917:SF1">
    <property type="entry name" value="INNER MEMBRANE-SPANNING PROTEIN YCIB"/>
    <property type="match status" value="1"/>
</dbReference>
<feature type="transmembrane region" description="Helical" evidence="5">
    <location>
        <begin position="80"/>
        <end position="100"/>
    </location>
</feature>
<gene>
    <name evidence="5" type="primary">yciB</name>
    <name evidence="6" type="ORF">N4J17_12910</name>
</gene>
<dbReference type="RefSeq" id="WP_198321593.1">
    <property type="nucleotide sequence ID" value="NZ_CP104311.1"/>
</dbReference>
<evidence type="ECO:0000256" key="2">
    <source>
        <dbReference type="ARBA" id="ARBA00022692"/>
    </source>
</evidence>
<comment type="similarity">
    <text evidence="5">Belongs to the YciB family.</text>
</comment>
<sequence length="180" mass="20556">MKLLSDFFPIVLFFVAYKFHGIFIATAAAIAATLLQVGIVWYRTRKVEPMHLVTLGLIVVFGGATLIFQDELFIKWKPTVLNWALGLGFLLSRFVGERTLIERMMGRQIDLPKALWQRLNLAWVLFFLTVGAANLFVVYSFDTETWVNFKLFGMMGLTLMFVVAQSIFLARHVPDAKTEE</sequence>
<dbReference type="Pfam" id="PF04279">
    <property type="entry name" value="IspA"/>
    <property type="match status" value="1"/>
</dbReference>
<dbReference type="Proteomes" id="UP001359308">
    <property type="component" value="Chromosome"/>
</dbReference>
<evidence type="ECO:0000313" key="7">
    <source>
        <dbReference type="Proteomes" id="UP001359308"/>
    </source>
</evidence>
<feature type="transmembrane region" description="Helical" evidence="5">
    <location>
        <begin position="20"/>
        <end position="42"/>
    </location>
</feature>
<keyword evidence="1 5" id="KW-1003">Cell membrane</keyword>
<keyword evidence="2 5" id="KW-0812">Transmembrane</keyword>
<accession>A0ABZ2F4B5</accession>
<evidence type="ECO:0000256" key="4">
    <source>
        <dbReference type="ARBA" id="ARBA00023136"/>
    </source>
</evidence>
<comment type="subcellular location">
    <subcellularLocation>
        <location evidence="5">Cell inner membrane</location>
        <topology evidence="5">Multi-pass membrane protein</topology>
    </subcellularLocation>
</comment>
<dbReference type="PANTHER" id="PTHR36917">
    <property type="entry name" value="INTRACELLULAR SEPTATION PROTEIN A-RELATED"/>
    <property type="match status" value="1"/>
</dbReference>
<keyword evidence="5" id="KW-0997">Cell inner membrane</keyword>
<comment type="function">
    <text evidence="5">Plays a role in cell envelope biogenesis, maintenance of cell envelope integrity and membrane homeostasis.</text>
</comment>
<dbReference type="HAMAP" id="MF_00189">
    <property type="entry name" value="YciB"/>
    <property type="match status" value="1"/>
</dbReference>
<keyword evidence="3 5" id="KW-1133">Transmembrane helix</keyword>
<proteinExistence type="inferred from homology"/>
<feature type="transmembrane region" description="Helical" evidence="5">
    <location>
        <begin position="121"/>
        <end position="139"/>
    </location>
</feature>
<keyword evidence="7" id="KW-1185">Reference proteome</keyword>
<dbReference type="EMBL" id="CP104311">
    <property type="protein sequence ID" value="WWF01358.1"/>
    <property type="molecule type" value="Genomic_DNA"/>
</dbReference>
<organism evidence="6 7">
    <name type="scientific">Methylococcus capsulatus</name>
    <dbReference type="NCBI Taxonomy" id="414"/>
    <lineage>
        <taxon>Bacteria</taxon>
        <taxon>Pseudomonadati</taxon>
        <taxon>Pseudomonadota</taxon>
        <taxon>Gammaproteobacteria</taxon>
        <taxon>Methylococcales</taxon>
        <taxon>Methylococcaceae</taxon>
        <taxon>Methylococcus</taxon>
    </lineage>
</organism>
<protein>
    <recommendedName>
        <fullName evidence="5">Inner membrane-spanning protein YciB</fullName>
    </recommendedName>
</protein>
<evidence type="ECO:0000256" key="3">
    <source>
        <dbReference type="ARBA" id="ARBA00022989"/>
    </source>
</evidence>
<dbReference type="NCBIfam" id="TIGR00997">
    <property type="entry name" value="ispZ"/>
    <property type="match status" value="1"/>
</dbReference>
<name>A0ABZ2F4B5_METCP</name>
<keyword evidence="4 5" id="KW-0472">Membrane</keyword>